<dbReference type="EMBL" id="FNOU01000032">
    <property type="protein sequence ID" value="SDY41481.1"/>
    <property type="molecule type" value="Genomic_DNA"/>
</dbReference>
<dbReference type="InterPro" id="IPR003838">
    <property type="entry name" value="ABC3_permease_C"/>
</dbReference>
<feature type="domain" description="ABC3 transporter permease C-terminal" evidence="7">
    <location>
        <begin position="61"/>
        <end position="171"/>
    </location>
</feature>
<evidence type="ECO:0000256" key="3">
    <source>
        <dbReference type="ARBA" id="ARBA00022692"/>
    </source>
</evidence>
<evidence type="ECO:0000256" key="1">
    <source>
        <dbReference type="ARBA" id="ARBA00004651"/>
    </source>
</evidence>
<dbReference type="PANTHER" id="PTHR46795">
    <property type="entry name" value="ABC TRANSPORTER PERMEASE-RELATED-RELATED"/>
    <property type="match status" value="1"/>
</dbReference>
<feature type="transmembrane region" description="Helical" evidence="6">
    <location>
        <begin position="600"/>
        <end position="623"/>
    </location>
</feature>
<dbReference type="GO" id="GO:0005886">
    <property type="term" value="C:plasma membrane"/>
    <property type="evidence" value="ECO:0007669"/>
    <property type="project" value="UniProtKB-SubCell"/>
</dbReference>
<reference evidence="9" key="1">
    <citation type="submission" date="2016-10" db="EMBL/GenBank/DDBJ databases">
        <authorList>
            <person name="Varghese N."/>
            <person name="Submissions S."/>
        </authorList>
    </citation>
    <scope>NUCLEOTIDE SEQUENCE [LARGE SCALE GENOMIC DNA]</scope>
    <source>
        <strain evidence="9">VPI 5359</strain>
    </source>
</reference>
<evidence type="ECO:0000256" key="6">
    <source>
        <dbReference type="PIRNR" id="PIRNR018968"/>
    </source>
</evidence>
<accession>A0A1H3JNJ9</accession>
<feature type="transmembrane region" description="Helical" evidence="6">
    <location>
        <begin position="101"/>
        <end position="122"/>
    </location>
</feature>
<name>A0A1H3JNJ9_EUBBA</name>
<dbReference type="AlphaFoldDB" id="A0A1H3JNJ9"/>
<gene>
    <name evidence="8" type="ORF">SAMN04488579_1325</name>
</gene>
<feature type="transmembrane region" description="Helical" evidence="6">
    <location>
        <begin position="635"/>
        <end position="659"/>
    </location>
</feature>
<feature type="transmembrane region" description="Helical" evidence="6">
    <location>
        <begin position="288"/>
        <end position="309"/>
    </location>
</feature>
<keyword evidence="4 6" id="KW-1133">Transmembrane helix</keyword>
<dbReference type="GO" id="GO:0055085">
    <property type="term" value="P:transmembrane transport"/>
    <property type="evidence" value="ECO:0007669"/>
    <property type="project" value="UniProtKB-UniRule"/>
</dbReference>
<dbReference type="Pfam" id="PF02687">
    <property type="entry name" value="FtsX"/>
    <property type="match status" value="1"/>
</dbReference>
<evidence type="ECO:0000256" key="5">
    <source>
        <dbReference type="ARBA" id="ARBA00023136"/>
    </source>
</evidence>
<proteinExistence type="inferred from homology"/>
<evidence type="ECO:0000256" key="4">
    <source>
        <dbReference type="ARBA" id="ARBA00022989"/>
    </source>
</evidence>
<feature type="transmembrane region" description="Helical" evidence="6">
    <location>
        <begin position="18"/>
        <end position="40"/>
    </location>
</feature>
<keyword evidence="2 6" id="KW-1003">Cell membrane</keyword>
<dbReference type="STRING" id="1528.SAMN04488579_1325"/>
<dbReference type="OrthoDB" id="9781780at2"/>
<keyword evidence="3 6" id="KW-0812">Transmembrane</keyword>
<protein>
    <submittedName>
        <fullName evidence="8">Putative ABC transport system permease protein</fullName>
    </submittedName>
</protein>
<dbReference type="PIRSF" id="PIRSF018968">
    <property type="entry name" value="ABC_permease_BceB"/>
    <property type="match status" value="1"/>
</dbReference>
<evidence type="ECO:0000313" key="8">
    <source>
        <dbReference type="EMBL" id="SDY41481.1"/>
    </source>
</evidence>
<keyword evidence="5 6" id="KW-0472">Membrane</keyword>
<evidence type="ECO:0000256" key="2">
    <source>
        <dbReference type="ARBA" id="ARBA00022475"/>
    </source>
</evidence>
<comment type="subcellular location">
    <subcellularLocation>
        <location evidence="1 6">Cell membrane</location>
        <topology evidence="1 6">Multi-pass membrane protein</topology>
    </subcellularLocation>
</comment>
<keyword evidence="6" id="KW-0813">Transport</keyword>
<dbReference type="InterPro" id="IPR052536">
    <property type="entry name" value="ABC-4_Integral_Memb_Prot"/>
</dbReference>
<feature type="transmembrane region" description="Helical" evidence="6">
    <location>
        <begin position="542"/>
        <end position="566"/>
    </location>
</feature>
<comment type="similarity">
    <text evidence="6">Belongs to the ABC-4 integral membrane protein family.</text>
</comment>
<evidence type="ECO:0000313" key="9">
    <source>
        <dbReference type="Proteomes" id="UP000199652"/>
    </source>
</evidence>
<dbReference type="InterPro" id="IPR027022">
    <property type="entry name" value="ABC_permease_BceB-typ"/>
</dbReference>
<keyword evidence="9" id="KW-1185">Reference proteome</keyword>
<dbReference type="Proteomes" id="UP000199652">
    <property type="component" value="Unassembled WGS sequence"/>
</dbReference>
<feature type="transmembrane region" description="Helical" evidence="6">
    <location>
        <begin position="197"/>
        <end position="216"/>
    </location>
</feature>
<sequence length="668" mass="74945">MGFANIVLKNIRHKFGSYLVYFISTIFSVTIFNLFCSIYYNPSFETFRFGSGKMSVLFKGIAIAVLLFSAIFVLYSNNYFIKTQKKEIAIYSLLGMRKEQIAILMFSETFLIGMLATLLGTIAGTFSAGYFTSLLMKFMAVGTSVTFTIDSRAILVTAISFIILFIISGIRAYHIIYKYRLIELLSANKQGEELPQYSIGGGLSSLIFLGLGYFISTRLDMNISGIELMLPAFCVAMLVSVGSYLLFRNCVPMALVFLKRKKVIYYRTSNFISISQIFYRVKANAKMLCVISLLCAITITMISASYSLYRGLEDLVAFYAPYSYLCKDINEEQHAEILAVTDKIGDVKIVQEDKINLINASLQCTDYQPDEDAELGDIAQCYILSESLYQRIITHTDTKVGILSNNKTDFTGGLAENECYFIDRNPVPDYCKDMKDSTVTVQMSGMETQFLVTGVSIHKYIGMADNYKKATVVVSDAVYDAYRTGASGKGTDIFYGFMFDHEMSSGSTVEAINKIVPARTGYQGMPENISYIEFYKTNFSLFGSYVFIGLFIGVLFLLAVGSILYYKLIVEAQEEAPRYQILRKTGMSNREILVSVIKQLGMVYGLPLLLGLGHTVFALLAYNRAMDLMGQETPTLLNAAMVVLVYILTYGLFYVLSVWNYHKILKCK</sequence>
<evidence type="ECO:0000259" key="7">
    <source>
        <dbReference type="Pfam" id="PF02687"/>
    </source>
</evidence>
<feature type="transmembrane region" description="Helical" evidence="6">
    <location>
        <begin position="60"/>
        <end position="80"/>
    </location>
</feature>
<feature type="transmembrane region" description="Helical" evidence="6">
    <location>
        <begin position="154"/>
        <end position="177"/>
    </location>
</feature>
<feature type="transmembrane region" description="Helical" evidence="6">
    <location>
        <begin position="228"/>
        <end position="247"/>
    </location>
</feature>
<organism evidence="8 9">
    <name type="scientific">Eubacterium barkeri</name>
    <name type="common">Clostridium barkeri</name>
    <dbReference type="NCBI Taxonomy" id="1528"/>
    <lineage>
        <taxon>Bacteria</taxon>
        <taxon>Bacillati</taxon>
        <taxon>Bacillota</taxon>
        <taxon>Clostridia</taxon>
        <taxon>Eubacteriales</taxon>
        <taxon>Eubacteriaceae</taxon>
        <taxon>Eubacterium</taxon>
    </lineage>
</organism>
<dbReference type="PANTHER" id="PTHR46795:SF3">
    <property type="entry name" value="ABC TRANSPORTER PERMEASE"/>
    <property type="match status" value="1"/>
</dbReference>